<evidence type="ECO:0000256" key="1">
    <source>
        <dbReference type="ARBA" id="ARBA00004609"/>
    </source>
</evidence>
<keyword evidence="6" id="KW-0449">Lipoprotein</keyword>
<feature type="region of interest" description="Disordered" evidence="7">
    <location>
        <begin position="251"/>
        <end position="301"/>
    </location>
</feature>
<name>A0A1J0RCR2_9TRYP</name>
<evidence type="ECO:0000256" key="8">
    <source>
        <dbReference type="SAM" id="SignalP"/>
    </source>
</evidence>
<proteinExistence type="predicted"/>
<dbReference type="Gene3D" id="1.10.470.10">
    <property type="entry name" value="Variant Surface Glycoprotein, subunit A, domain 2"/>
    <property type="match status" value="1"/>
</dbReference>
<organism evidence="10">
    <name type="scientific">Trypanosoma brucei</name>
    <dbReference type="NCBI Taxonomy" id="5691"/>
    <lineage>
        <taxon>Eukaryota</taxon>
        <taxon>Discoba</taxon>
        <taxon>Euglenozoa</taxon>
        <taxon>Kinetoplastea</taxon>
        <taxon>Metakinetoplastina</taxon>
        <taxon>Trypanosomatida</taxon>
        <taxon>Trypanosomatidae</taxon>
        <taxon>Trypanosoma</taxon>
    </lineage>
</organism>
<keyword evidence="8" id="KW-0732">Signal</keyword>
<dbReference type="InterPro" id="IPR001812">
    <property type="entry name" value="Trypano_VSG_A_N_dom"/>
</dbReference>
<feature type="chain" id="PRO_5013176034" evidence="8">
    <location>
        <begin position="33"/>
        <end position="301"/>
    </location>
</feature>
<dbReference type="GO" id="GO:0098552">
    <property type="term" value="C:side of membrane"/>
    <property type="evidence" value="ECO:0007669"/>
    <property type="project" value="UniProtKB-KW"/>
</dbReference>
<protein>
    <submittedName>
        <fullName evidence="10">Variant surface glycoprotein 1125.5475</fullName>
    </submittedName>
</protein>
<evidence type="ECO:0000256" key="3">
    <source>
        <dbReference type="ARBA" id="ARBA00022622"/>
    </source>
</evidence>
<keyword evidence="2" id="KW-1003">Cell membrane</keyword>
<dbReference type="GO" id="GO:0005886">
    <property type="term" value="C:plasma membrane"/>
    <property type="evidence" value="ECO:0007669"/>
    <property type="project" value="UniProtKB-SubCell"/>
</dbReference>
<evidence type="ECO:0000259" key="9">
    <source>
        <dbReference type="Pfam" id="PF00913"/>
    </source>
</evidence>
<dbReference type="AlphaFoldDB" id="A0A1J0RCR2"/>
<reference evidence="10" key="1">
    <citation type="submission" date="2016-08" db="EMBL/GenBank/DDBJ databases">
        <title>VSG repertoire of Trypanosoma brucei EATRO 1125.</title>
        <authorList>
            <person name="Cross G.A."/>
        </authorList>
    </citation>
    <scope>NUCLEOTIDE SEQUENCE</scope>
    <source>
        <strain evidence="10">EATRO 1125</strain>
    </source>
</reference>
<evidence type="ECO:0000256" key="4">
    <source>
        <dbReference type="ARBA" id="ARBA00023136"/>
    </source>
</evidence>
<dbReference type="GO" id="GO:0042783">
    <property type="term" value="P:symbiont-mediated evasion of host immune response"/>
    <property type="evidence" value="ECO:0007669"/>
    <property type="project" value="InterPro"/>
</dbReference>
<dbReference type="SUPFAM" id="SSF58087">
    <property type="entry name" value="Variant surface glycoprotein (N-terminal domain)"/>
    <property type="match status" value="1"/>
</dbReference>
<comment type="subcellular location">
    <subcellularLocation>
        <location evidence="1">Cell membrane</location>
        <topology evidence="1">Lipid-anchor</topology>
        <topology evidence="1">GPI-anchor</topology>
    </subcellularLocation>
</comment>
<evidence type="ECO:0000256" key="5">
    <source>
        <dbReference type="ARBA" id="ARBA00023180"/>
    </source>
</evidence>
<sequence length="301" mass="32640">MHITLCKTRQNIAQNIFMIFSLSAALCSTSSAAAGKELNTANWKKICDISEDLDTVPSVAYTKVQTAMQEALNMRRSAERTMLYALTTDDDLEIEKAALIAAYLATKAENKEKETKDQLLKSATTATAYASYSKGNVDEFLRLAASASDGTDNCLETTDNGNFAQITDGKLANYKCKLSISAQTTAATTPSTIGATGFSDQVFPTQSGNTAQSSSKSCRLLTIHQAGYSSGQVSATEMNYAGGLFKTDKCSVSNDGSRDAKHTRRRDQYSYMAQNVSANPQHTRKRPNGEHKQNNGGNRRQ</sequence>
<evidence type="ECO:0000256" key="6">
    <source>
        <dbReference type="ARBA" id="ARBA00023288"/>
    </source>
</evidence>
<dbReference type="VEuPathDB" id="TriTrypDB:Tb927.11.18250"/>
<evidence type="ECO:0000313" key="10">
    <source>
        <dbReference type="EMBL" id="APD75552.1"/>
    </source>
</evidence>
<accession>A0A1J0RCR2</accession>
<dbReference type="Gene3D" id="3.90.150.10">
    <property type="entry name" value="Variant Surface Glycoprotein, subunit A domain 1"/>
    <property type="match status" value="1"/>
</dbReference>
<evidence type="ECO:0000256" key="7">
    <source>
        <dbReference type="SAM" id="MobiDB-lite"/>
    </source>
</evidence>
<evidence type="ECO:0000256" key="2">
    <source>
        <dbReference type="ARBA" id="ARBA00022475"/>
    </source>
</evidence>
<feature type="signal peptide" evidence="8">
    <location>
        <begin position="1"/>
        <end position="32"/>
    </location>
</feature>
<keyword evidence="3" id="KW-0336">GPI-anchor</keyword>
<feature type="compositionally biased region" description="Polar residues" evidence="7">
    <location>
        <begin position="271"/>
        <end position="281"/>
    </location>
</feature>
<keyword evidence="5" id="KW-0325">Glycoprotein</keyword>
<feature type="domain" description="Trypanosome variant surface glycoprotein A-type N-terminal" evidence="9">
    <location>
        <begin position="22"/>
        <end position="253"/>
    </location>
</feature>
<keyword evidence="4" id="KW-0472">Membrane</keyword>
<dbReference type="EMBL" id="KX701596">
    <property type="protein sequence ID" value="APD75552.1"/>
    <property type="molecule type" value="Genomic_DNA"/>
</dbReference>
<dbReference type="Pfam" id="PF00913">
    <property type="entry name" value="Trypan_glycop"/>
    <property type="match status" value="1"/>
</dbReference>